<evidence type="ECO:0000256" key="2">
    <source>
        <dbReference type="ARBA" id="ARBA00022670"/>
    </source>
</evidence>
<evidence type="ECO:0000256" key="5">
    <source>
        <dbReference type="ARBA" id="ARBA00023180"/>
    </source>
</evidence>
<dbReference type="PROSITE" id="PS00141">
    <property type="entry name" value="ASP_PROTEASE"/>
    <property type="match status" value="1"/>
</dbReference>
<evidence type="ECO:0000259" key="7">
    <source>
        <dbReference type="PROSITE" id="PS51767"/>
    </source>
</evidence>
<proteinExistence type="inferred from homology"/>
<comment type="similarity">
    <text evidence="1 6">Belongs to the peptidase A1 family.</text>
</comment>
<accession>A0ABP0V610</accession>
<dbReference type="SUPFAM" id="SSF50630">
    <property type="entry name" value="Acid proteases"/>
    <property type="match status" value="1"/>
</dbReference>
<evidence type="ECO:0000313" key="9">
    <source>
        <dbReference type="Proteomes" id="UP001497512"/>
    </source>
</evidence>
<evidence type="ECO:0000256" key="6">
    <source>
        <dbReference type="RuleBase" id="RU000454"/>
    </source>
</evidence>
<dbReference type="InterPro" id="IPR034161">
    <property type="entry name" value="Pepsin-like_plant"/>
</dbReference>
<keyword evidence="3 6" id="KW-0064">Aspartyl protease</keyword>
<evidence type="ECO:0000256" key="4">
    <source>
        <dbReference type="ARBA" id="ARBA00022801"/>
    </source>
</evidence>
<dbReference type="Proteomes" id="UP001497512">
    <property type="component" value="Chromosome 9"/>
</dbReference>
<evidence type="ECO:0000256" key="3">
    <source>
        <dbReference type="ARBA" id="ARBA00022750"/>
    </source>
</evidence>
<dbReference type="InterPro" id="IPR051708">
    <property type="entry name" value="Plant_Aspart_Prot_A1"/>
</dbReference>
<feature type="domain" description="Peptidase A1" evidence="7">
    <location>
        <begin position="101"/>
        <end position="463"/>
    </location>
</feature>
<dbReference type="InterPro" id="IPR001461">
    <property type="entry name" value="Aspartic_peptidase_A1"/>
</dbReference>
<gene>
    <name evidence="8" type="ORF">CSSPTR1EN2_LOCUS23913</name>
</gene>
<keyword evidence="9" id="KW-1185">Reference proteome</keyword>
<dbReference type="PANTHER" id="PTHR47967">
    <property type="entry name" value="OS07G0603500 PROTEIN-RELATED"/>
    <property type="match status" value="1"/>
</dbReference>
<keyword evidence="5" id="KW-0325">Glycoprotein</keyword>
<dbReference type="Pfam" id="PF14541">
    <property type="entry name" value="TAXi_C"/>
    <property type="match status" value="1"/>
</dbReference>
<dbReference type="PANTHER" id="PTHR47967:SF46">
    <property type="entry name" value="ASPARTIC PROTEINASE NEPENTHESIN-1"/>
    <property type="match status" value="1"/>
</dbReference>
<dbReference type="InterPro" id="IPR021109">
    <property type="entry name" value="Peptidase_aspartic_dom_sf"/>
</dbReference>
<dbReference type="PRINTS" id="PR00792">
    <property type="entry name" value="PEPSIN"/>
</dbReference>
<sequence>MHLFIFYLLSNMESSLNSSSSSRSTSHGGTAIRIKLVHRNSPESPVRKQYATPVQALEEAMVTDAHRLAGFRKRMLLATAAKAHNFHTSVFSGSTLGSGQYLLSFSIGTPPQSFFLVADTGSDLIWVQCAPCKVCYTQTGPLYSPSNSSSFVPVPCFSKECFLAPAPAGFPCDFTYPGACAYEYQYADSSSTTGVLAYETATLQDSSSNSSVEIGKVAFGCGNENQGSFQGAAGVMGLGQGPLSFTSQIGYAYGNKFSYCLVNYLDPVSVSSSLIFGDESAMSSSTTKHPLQYTPILTNPRSGSLYYLGIQQVSVAGSSLNIPSSAWSFNLLGDGGTTIDSGSTFTYWVPAAYDPILSAFKQALLSQYPAVTTATQQQLQTFDLCFNISGVENPEYPSFSILFLNDVSFSPPPQNYLVEVATDVKCLAMQGLQSDFGFNTIGNLLQQNFLVVYDRQSSMIGLAPSSCTTSSE</sequence>
<dbReference type="Pfam" id="PF14543">
    <property type="entry name" value="TAXi_N"/>
    <property type="match status" value="1"/>
</dbReference>
<dbReference type="InterPro" id="IPR032861">
    <property type="entry name" value="TAXi_N"/>
</dbReference>
<protein>
    <recommendedName>
        <fullName evidence="7">Peptidase A1 domain-containing protein</fullName>
    </recommendedName>
</protein>
<name>A0ABP0V610_9BRYO</name>
<evidence type="ECO:0000313" key="8">
    <source>
        <dbReference type="EMBL" id="CAK9237858.1"/>
    </source>
</evidence>
<dbReference type="PROSITE" id="PS51767">
    <property type="entry name" value="PEPTIDASE_A1"/>
    <property type="match status" value="1"/>
</dbReference>
<reference evidence="8" key="1">
    <citation type="submission" date="2024-02" db="EMBL/GenBank/DDBJ databases">
        <authorList>
            <consortium name="ELIXIR-Norway"/>
            <consortium name="Elixir Norway"/>
        </authorList>
    </citation>
    <scope>NUCLEOTIDE SEQUENCE</scope>
</reference>
<dbReference type="InterPro" id="IPR001969">
    <property type="entry name" value="Aspartic_peptidase_AS"/>
</dbReference>
<dbReference type="EMBL" id="OZ019901">
    <property type="protein sequence ID" value="CAK9237858.1"/>
    <property type="molecule type" value="Genomic_DNA"/>
</dbReference>
<dbReference type="CDD" id="cd05476">
    <property type="entry name" value="pepsin_A_like_plant"/>
    <property type="match status" value="1"/>
</dbReference>
<dbReference type="InterPro" id="IPR033121">
    <property type="entry name" value="PEPTIDASE_A1"/>
</dbReference>
<keyword evidence="2 6" id="KW-0645">Protease</keyword>
<dbReference type="Gene3D" id="2.40.70.10">
    <property type="entry name" value="Acid Proteases"/>
    <property type="match status" value="2"/>
</dbReference>
<dbReference type="InterPro" id="IPR032799">
    <property type="entry name" value="TAXi_C"/>
</dbReference>
<organism evidence="8 9">
    <name type="scientific">Sphagnum troendelagicum</name>
    <dbReference type="NCBI Taxonomy" id="128251"/>
    <lineage>
        <taxon>Eukaryota</taxon>
        <taxon>Viridiplantae</taxon>
        <taxon>Streptophyta</taxon>
        <taxon>Embryophyta</taxon>
        <taxon>Bryophyta</taxon>
        <taxon>Sphagnophytina</taxon>
        <taxon>Sphagnopsida</taxon>
        <taxon>Sphagnales</taxon>
        <taxon>Sphagnaceae</taxon>
        <taxon>Sphagnum</taxon>
    </lineage>
</organism>
<evidence type="ECO:0000256" key="1">
    <source>
        <dbReference type="ARBA" id="ARBA00007447"/>
    </source>
</evidence>
<keyword evidence="4 6" id="KW-0378">Hydrolase</keyword>